<protein>
    <submittedName>
        <fullName evidence="1">Uncharacterized protein</fullName>
    </submittedName>
</protein>
<organism evidence="1">
    <name type="scientific">Arundo donax</name>
    <name type="common">Giant reed</name>
    <name type="synonym">Donax arundinaceus</name>
    <dbReference type="NCBI Taxonomy" id="35708"/>
    <lineage>
        <taxon>Eukaryota</taxon>
        <taxon>Viridiplantae</taxon>
        <taxon>Streptophyta</taxon>
        <taxon>Embryophyta</taxon>
        <taxon>Tracheophyta</taxon>
        <taxon>Spermatophyta</taxon>
        <taxon>Magnoliopsida</taxon>
        <taxon>Liliopsida</taxon>
        <taxon>Poales</taxon>
        <taxon>Poaceae</taxon>
        <taxon>PACMAD clade</taxon>
        <taxon>Arundinoideae</taxon>
        <taxon>Arundineae</taxon>
        <taxon>Arundo</taxon>
    </lineage>
</organism>
<sequence length="41" mass="4488">MSSHRLANSRSLFPCGSPLTSCAYAVVGRIPFLESWCLVKC</sequence>
<accession>A0A0A9C051</accession>
<reference evidence="1" key="1">
    <citation type="submission" date="2014-09" db="EMBL/GenBank/DDBJ databases">
        <authorList>
            <person name="Magalhaes I.L.F."/>
            <person name="Oliveira U."/>
            <person name="Santos F.R."/>
            <person name="Vidigal T.H.D.A."/>
            <person name="Brescovit A.D."/>
            <person name="Santos A.J."/>
        </authorList>
    </citation>
    <scope>NUCLEOTIDE SEQUENCE</scope>
    <source>
        <tissue evidence="1">Shoot tissue taken approximately 20 cm above the soil surface</tissue>
    </source>
</reference>
<dbReference type="AlphaFoldDB" id="A0A0A9C051"/>
<proteinExistence type="predicted"/>
<reference evidence="1" key="2">
    <citation type="journal article" date="2015" name="Data Brief">
        <title>Shoot transcriptome of the giant reed, Arundo donax.</title>
        <authorList>
            <person name="Barrero R.A."/>
            <person name="Guerrero F.D."/>
            <person name="Moolhuijzen P."/>
            <person name="Goolsby J.A."/>
            <person name="Tidwell J."/>
            <person name="Bellgard S.E."/>
            <person name="Bellgard M.I."/>
        </authorList>
    </citation>
    <scope>NUCLEOTIDE SEQUENCE</scope>
    <source>
        <tissue evidence="1">Shoot tissue taken approximately 20 cm above the soil surface</tissue>
    </source>
</reference>
<dbReference type="EMBL" id="GBRH01228266">
    <property type="protein sequence ID" value="JAD69629.1"/>
    <property type="molecule type" value="Transcribed_RNA"/>
</dbReference>
<name>A0A0A9C051_ARUDO</name>
<evidence type="ECO:0000313" key="1">
    <source>
        <dbReference type="EMBL" id="JAD69629.1"/>
    </source>
</evidence>